<reference evidence="14 15" key="1">
    <citation type="submission" date="2017-03" db="EMBL/GenBank/DDBJ databases">
        <title>Lifting the veil on microbial sulfur biogeochemistry in mining wastewaters.</title>
        <authorList>
            <person name="Kantor R.S."/>
            <person name="Colenbrander Nelson T."/>
            <person name="Marshall S."/>
            <person name="Bennett D."/>
            <person name="Apte S."/>
            <person name="Camacho D."/>
            <person name="Thomas B.C."/>
            <person name="Warren L.A."/>
            <person name="Banfield J.F."/>
        </authorList>
    </citation>
    <scope>NUCLEOTIDE SEQUENCE [LARGE SCALE GENOMIC DNA]</scope>
    <source>
        <strain evidence="14">32-68-21</strain>
    </source>
</reference>
<dbReference type="CDD" id="cd16922">
    <property type="entry name" value="HATPase_EvgS-ArcB-TorS-like"/>
    <property type="match status" value="1"/>
</dbReference>
<comment type="caution">
    <text evidence="14">The sequence shown here is derived from an EMBL/GenBank/DDBJ whole genome shotgun (WGS) entry which is preliminary data.</text>
</comment>
<dbReference type="SUPFAM" id="SSF55874">
    <property type="entry name" value="ATPase domain of HSP90 chaperone/DNA topoisomerase II/histidine kinase"/>
    <property type="match status" value="1"/>
</dbReference>
<feature type="transmembrane region" description="Helical" evidence="11">
    <location>
        <begin position="92"/>
        <end position="115"/>
    </location>
</feature>
<evidence type="ECO:0000256" key="11">
    <source>
        <dbReference type="SAM" id="Phobius"/>
    </source>
</evidence>
<dbReference type="InterPro" id="IPR011006">
    <property type="entry name" value="CheY-like_superfamily"/>
</dbReference>
<dbReference type="SMART" id="SM00388">
    <property type="entry name" value="HisKA"/>
    <property type="match status" value="1"/>
</dbReference>
<dbReference type="SMART" id="SM00448">
    <property type="entry name" value="REC"/>
    <property type="match status" value="1"/>
</dbReference>
<dbReference type="CDD" id="cd17546">
    <property type="entry name" value="REC_hyHK_CKI1_RcsC-like"/>
    <property type="match status" value="1"/>
</dbReference>
<dbReference type="InterPro" id="IPR001789">
    <property type="entry name" value="Sig_transdc_resp-reg_receiver"/>
</dbReference>
<dbReference type="PROSITE" id="PS50110">
    <property type="entry name" value="RESPONSE_REGULATORY"/>
    <property type="match status" value="1"/>
</dbReference>
<name>A0A258HEF8_9CAUL</name>
<dbReference type="CDD" id="cd00082">
    <property type="entry name" value="HisKA"/>
    <property type="match status" value="1"/>
</dbReference>
<dbReference type="InterPro" id="IPR003661">
    <property type="entry name" value="HisK_dim/P_dom"/>
</dbReference>
<evidence type="ECO:0000256" key="8">
    <source>
        <dbReference type="ARBA" id="ARBA00023012"/>
    </source>
</evidence>
<keyword evidence="8" id="KW-0902">Two-component regulatory system</keyword>
<dbReference type="Pfam" id="PF05231">
    <property type="entry name" value="MASE1"/>
    <property type="match status" value="1"/>
</dbReference>
<dbReference type="SMART" id="SM00387">
    <property type="entry name" value="HATPase_c"/>
    <property type="match status" value="1"/>
</dbReference>
<dbReference type="Gene3D" id="3.30.565.10">
    <property type="entry name" value="Histidine kinase-like ATPase, C-terminal domain"/>
    <property type="match status" value="1"/>
</dbReference>
<dbReference type="SUPFAM" id="SSF52172">
    <property type="entry name" value="CheY-like"/>
    <property type="match status" value="1"/>
</dbReference>
<dbReference type="Pfam" id="PF00072">
    <property type="entry name" value="Response_reg"/>
    <property type="match status" value="1"/>
</dbReference>
<dbReference type="EC" id="2.7.13.3" evidence="3"/>
<dbReference type="PRINTS" id="PR00344">
    <property type="entry name" value="BCTRLSENSOR"/>
</dbReference>
<feature type="transmembrane region" description="Helical" evidence="11">
    <location>
        <begin position="44"/>
        <end position="61"/>
    </location>
</feature>
<evidence type="ECO:0000256" key="7">
    <source>
        <dbReference type="ARBA" id="ARBA00022989"/>
    </source>
</evidence>
<dbReference type="Pfam" id="PF02518">
    <property type="entry name" value="HATPase_c"/>
    <property type="match status" value="1"/>
</dbReference>
<evidence type="ECO:0000256" key="3">
    <source>
        <dbReference type="ARBA" id="ARBA00012438"/>
    </source>
</evidence>
<feature type="domain" description="Response regulatory" evidence="13">
    <location>
        <begin position="583"/>
        <end position="700"/>
    </location>
</feature>
<comment type="subcellular location">
    <subcellularLocation>
        <location evidence="2">Cell membrane</location>
        <topology evidence="2">Multi-pass membrane protein</topology>
    </subcellularLocation>
</comment>
<dbReference type="Gene3D" id="1.10.287.130">
    <property type="match status" value="1"/>
</dbReference>
<feature type="transmembrane region" description="Helical" evidence="11">
    <location>
        <begin position="127"/>
        <end position="153"/>
    </location>
</feature>
<dbReference type="PANTHER" id="PTHR45339:SF1">
    <property type="entry name" value="HYBRID SIGNAL TRANSDUCTION HISTIDINE KINASE J"/>
    <property type="match status" value="1"/>
</dbReference>
<dbReference type="InterPro" id="IPR036890">
    <property type="entry name" value="HATPase_C_sf"/>
</dbReference>
<evidence type="ECO:0000256" key="10">
    <source>
        <dbReference type="PROSITE-ProRule" id="PRU00169"/>
    </source>
</evidence>
<dbReference type="InterPro" id="IPR004358">
    <property type="entry name" value="Sig_transdc_His_kin-like_C"/>
</dbReference>
<keyword evidence="4" id="KW-1003">Cell membrane</keyword>
<gene>
    <name evidence="14" type="ORF">B7Y86_13830</name>
</gene>
<keyword evidence="9 11" id="KW-0472">Membrane</keyword>
<evidence type="ECO:0000256" key="5">
    <source>
        <dbReference type="ARBA" id="ARBA00022553"/>
    </source>
</evidence>
<dbReference type="GO" id="GO:0005886">
    <property type="term" value="C:plasma membrane"/>
    <property type="evidence" value="ECO:0007669"/>
    <property type="project" value="UniProtKB-SubCell"/>
</dbReference>
<feature type="transmembrane region" description="Helical" evidence="11">
    <location>
        <begin position="21"/>
        <end position="38"/>
    </location>
</feature>
<dbReference type="InterPro" id="IPR005467">
    <property type="entry name" value="His_kinase_dom"/>
</dbReference>
<evidence type="ECO:0000256" key="9">
    <source>
        <dbReference type="ARBA" id="ARBA00023136"/>
    </source>
</evidence>
<evidence type="ECO:0000256" key="6">
    <source>
        <dbReference type="ARBA" id="ARBA00022692"/>
    </source>
</evidence>
<dbReference type="InterPro" id="IPR036097">
    <property type="entry name" value="HisK_dim/P_sf"/>
</dbReference>
<keyword evidence="6 11" id="KW-0812">Transmembrane</keyword>
<evidence type="ECO:0000313" key="15">
    <source>
        <dbReference type="Proteomes" id="UP000216147"/>
    </source>
</evidence>
<proteinExistence type="predicted"/>
<dbReference type="PANTHER" id="PTHR45339">
    <property type="entry name" value="HYBRID SIGNAL TRANSDUCTION HISTIDINE KINASE J"/>
    <property type="match status" value="1"/>
</dbReference>
<dbReference type="Pfam" id="PF00512">
    <property type="entry name" value="HisKA"/>
    <property type="match status" value="1"/>
</dbReference>
<dbReference type="EMBL" id="NCEQ01000014">
    <property type="protein sequence ID" value="OYX55400.1"/>
    <property type="molecule type" value="Genomic_DNA"/>
</dbReference>
<feature type="transmembrane region" description="Helical" evidence="11">
    <location>
        <begin position="68"/>
        <end position="86"/>
    </location>
</feature>
<dbReference type="Gene3D" id="3.40.50.2300">
    <property type="match status" value="1"/>
</dbReference>
<feature type="domain" description="Histidine kinase" evidence="12">
    <location>
        <begin position="347"/>
        <end position="561"/>
    </location>
</feature>
<evidence type="ECO:0000259" key="12">
    <source>
        <dbReference type="PROSITE" id="PS50109"/>
    </source>
</evidence>
<evidence type="ECO:0000256" key="4">
    <source>
        <dbReference type="ARBA" id="ARBA00022475"/>
    </source>
</evidence>
<feature type="transmembrane region" description="Helical" evidence="11">
    <location>
        <begin position="207"/>
        <end position="231"/>
    </location>
</feature>
<keyword evidence="5 10" id="KW-0597">Phosphoprotein</keyword>
<feature type="modified residue" description="4-aspartylphosphate" evidence="10">
    <location>
        <position position="632"/>
    </location>
</feature>
<protein>
    <recommendedName>
        <fullName evidence="3">histidine kinase</fullName>
        <ecNumber evidence="3">2.7.13.3</ecNumber>
    </recommendedName>
</protein>
<dbReference type="InterPro" id="IPR007895">
    <property type="entry name" value="MASE1"/>
</dbReference>
<organism evidence="14 15">
    <name type="scientific">Brevundimonas subvibrioides</name>
    <dbReference type="NCBI Taxonomy" id="74313"/>
    <lineage>
        <taxon>Bacteria</taxon>
        <taxon>Pseudomonadati</taxon>
        <taxon>Pseudomonadota</taxon>
        <taxon>Alphaproteobacteria</taxon>
        <taxon>Caulobacterales</taxon>
        <taxon>Caulobacteraceae</taxon>
        <taxon>Brevundimonas</taxon>
    </lineage>
</organism>
<dbReference type="SUPFAM" id="SSF47384">
    <property type="entry name" value="Homodimeric domain of signal transducing histidine kinase"/>
    <property type="match status" value="1"/>
</dbReference>
<evidence type="ECO:0000256" key="2">
    <source>
        <dbReference type="ARBA" id="ARBA00004651"/>
    </source>
</evidence>
<dbReference type="InterPro" id="IPR003594">
    <property type="entry name" value="HATPase_dom"/>
</dbReference>
<dbReference type="Proteomes" id="UP000216147">
    <property type="component" value="Unassembled WGS sequence"/>
</dbReference>
<sequence>MTLMQGRWRIFRHETGREAGPPAWAYVALFCASLLIGLWSVQQFGAVVMWPANGILLAAFLQLHRRKAIAVLTACLAINLVTNVVRGDPMPFLWLNAVLNLTQVLIAGVLARRVCGAALDLRRPRRLLRFAVAAVAPAVLFCTFVIVSVAAVLRDYSTALYVFTAARLFAMEALGLLTITPTLLLLARRHRFADTSQVADTKETFALFGLLTATTLGVFFQSSLPISYLIFPPLLLLVFRVSTTGSALAILLVTVIGGFATITGHGPVTLQRLAADPELTSIPDLVRRLNVFYGFLLTLIAVALPISTIVSERRRMVLRLQTRTLAAHAAQRQAEAADAAKSRFLALMSHEMRTPLHGVVGYAEILSRRSGLPRDARHQVEEIQRSGAALLTLVEDLLEVSHGEADACPETIDPVELLAQAAAASRDAAASKGLPLQVRVLPGAEAFLLADHRRLRQILHRLVSNAVKFTTQGEVDISVAREGPLTVFRVSDTGPGIDPDLIPALFDAFVQADDSISRTHVGCGLGLTVARRLTRAMGGQIALESTSAAGSTFVVRLPLALADEDATTGSAELAIAEAGAAARVLIVDDHPTNREVARLMLAPLGCDIFEAVDGFEAVGMASAARFDLILMDVRMPRMDGLAATKAIRALDGAFSRMPILAVTADAMPEDAARCLAAGMDGHVAKPLTHASLFAAIDAVMAGNDEAADAEAA</sequence>
<keyword evidence="7 11" id="KW-1133">Transmembrane helix</keyword>
<feature type="transmembrane region" description="Helical" evidence="11">
    <location>
        <begin position="291"/>
        <end position="310"/>
    </location>
</feature>
<feature type="transmembrane region" description="Helical" evidence="11">
    <location>
        <begin position="237"/>
        <end position="262"/>
    </location>
</feature>
<dbReference type="PROSITE" id="PS50109">
    <property type="entry name" value="HIS_KIN"/>
    <property type="match status" value="1"/>
</dbReference>
<dbReference type="GO" id="GO:0000155">
    <property type="term" value="F:phosphorelay sensor kinase activity"/>
    <property type="evidence" value="ECO:0007669"/>
    <property type="project" value="InterPro"/>
</dbReference>
<evidence type="ECO:0000259" key="13">
    <source>
        <dbReference type="PROSITE" id="PS50110"/>
    </source>
</evidence>
<accession>A0A258HEF8</accession>
<evidence type="ECO:0000313" key="14">
    <source>
        <dbReference type="EMBL" id="OYX55400.1"/>
    </source>
</evidence>
<evidence type="ECO:0000256" key="1">
    <source>
        <dbReference type="ARBA" id="ARBA00000085"/>
    </source>
</evidence>
<feature type="transmembrane region" description="Helical" evidence="11">
    <location>
        <begin position="159"/>
        <end position="186"/>
    </location>
</feature>
<comment type="catalytic activity">
    <reaction evidence="1">
        <text>ATP + protein L-histidine = ADP + protein N-phospho-L-histidine.</text>
        <dbReference type="EC" id="2.7.13.3"/>
    </reaction>
</comment>
<dbReference type="AlphaFoldDB" id="A0A258HEF8"/>